<dbReference type="Proteomes" id="UP001283361">
    <property type="component" value="Unassembled WGS sequence"/>
</dbReference>
<proteinExistence type="predicted"/>
<reference evidence="2" key="1">
    <citation type="journal article" date="2023" name="G3 (Bethesda)">
        <title>A reference genome for the long-term kleptoplast-retaining sea slug Elysia crispata morphotype clarki.</title>
        <authorList>
            <person name="Eastman K.E."/>
            <person name="Pendleton A.L."/>
            <person name="Shaikh M.A."/>
            <person name="Suttiyut T."/>
            <person name="Ogas R."/>
            <person name="Tomko P."/>
            <person name="Gavelis G."/>
            <person name="Widhalm J.R."/>
            <person name="Wisecaver J.H."/>
        </authorList>
    </citation>
    <scope>NUCLEOTIDE SEQUENCE</scope>
    <source>
        <strain evidence="2">ECLA1</strain>
    </source>
</reference>
<feature type="region of interest" description="Disordered" evidence="1">
    <location>
        <begin position="1"/>
        <end position="24"/>
    </location>
</feature>
<evidence type="ECO:0000313" key="3">
    <source>
        <dbReference type="Proteomes" id="UP001283361"/>
    </source>
</evidence>
<protein>
    <submittedName>
        <fullName evidence="2">Uncharacterized protein</fullName>
    </submittedName>
</protein>
<comment type="caution">
    <text evidence="2">The sequence shown here is derived from an EMBL/GenBank/DDBJ whole genome shotgun (WGS) entry which is preliminary data.</text>
</comment>
<sequence length="78" mass="8648">MSMNPPKGCPNPEGGRHTPRNPREFIDIPRNLNGCLEATLGVSPHARDSRRCFINPLTTRLSFGNVSARRAKCHVVKP</sequence>
<gene>
    <name evidence="2" type="ORF">RRG08_014443</name>
</gene>
<dbReference type="AlphaFoldDB" id="A0AAE1CJ07"/>
<dbReference type="EMBL" id="JAWDGP010008029">
    <property type="protein sequence ID" value="KAK3696840.1"/>
    <property type="molecule type" value="Genomic_DNA"/>
</dbReference>
<evidence type="ECO:0000256" key="1">
    <source>
        <dbReference type="SAM" id="MobiDB-lite"/>
    </source>
</evidence>
<keyword evidence="3" id="KW-1185">Reference proteome</keyword>
<name>A0AAE1CJ07_9GAST</name>
<organism evidence="2 3">
    <name type="scientific">Elysia crispata</name>
    <name type="common">lettuce slug</name>
    <dbReference type="NCBI Taxonomy" id="231223"/>
    <lineage>
        <taxon>Eukaryota</taxon>
        <taxon>Metazoa</taxon>
        <taxon>Spiralia</taxon>
        <taxon>Lophotrochozoa</taxon>
        <taxon>Mollusca</taxon>
        <taxon>Gastropoda</taxon>
        <taxon>Heterobranchia</taxon>
        <taxon>Euthyneura</taxon>
        <taxon>Panpulmonata</taxon>
        <taxon>Sacoglossa</taxon>
        <taxon>Placobranchoidea</taxon>
        <taxon>Plakobranchidae</taxon>
        <taxon>Elysia</taxon>
    </lineage>
</organism>
<evidence type="ECO:0000313" key="2">
    <source>
        <dbReference type="EMBL" id="KAK3696840.1"/>
    </source>
</evidence>
<accession>A0AAE1CJ07</accession>